<name>A0A249WPK7_9ENTR</name>
<reference evidence="1 2" key="2">
    <citation type="submission" date="2018-01" db="EMBL/GenBank/DDBJ databases">
        <title>Genomic study of Klebsiella pneumoniae.</title>
        <authorList>
            <person name="Yang Y."/>
            <person name="Bicalho R."/>
        </authorList>
    </citation>
    <scope>NUCLEOTIDE SEQUENCE [LARGE SCALE GENOMIC DNA]</scope>
    <source>
        <strain evidence="1 2">A10</strain>
    </source>
</reference>
<dbReference type="EMBL" id="PIDR01000588">
    <property type="protein sequence ID" value="PLO67640.1"/>
    <property type="molecule type" value="Genomic_DNA"/>
</dbReference>
<evidence type="ECO:0000313" key="1">
    <source>
        <dbReference type="EMBL" id="PLO67640.1"/>
    </source>
</evidence>
<gene>
    <name evidence="1" type="ORF">CWN49_18305</name>
</gene>
<dbReference type="RefSeq" id="WP_014838506.1">
    <property type="nucleotide sequence ID" value="NZ_CABGVN010000002.1"/>
</dbReference>
<dbReference type="AlphaFoldDB" id="A0A249WPK7"/>
<reference evidence="1 2" key="1">
    <citation type="submission" date="2017-11" db="EMBL/GenBank/DDBJ databases">
        <authorList>
            <person name="Han C.G."/>
        </authorList>
    </citation>
    <scope>NUCLEOTIDE SEQUENCE [LARGE SCALE GENOMIC DNA]</scope>
    <source>
        <strain evidence="1 2">A10</strain>
    </source>
</reference>
<dbReference type="Proteomes" id="UP000234667">
    <property type="component" value="Unassembled WGS sequence"/>
</dbReference>
<dbReference type="PANTHER" id="PTHR39166:SF1">
    <property type="entry name" value="BLL1166 PROTEIN"/>
    <property type="match status" value="1"/>
</dbReference>
<sequence length="186" mass="21173">MNYQDALQRLLLNDPVRMNALYAVQALELSDGWIGAGFVRDAVWDHLHGYGQRPVSGDVDVVWFDAKSGSAADDRVLEERLSQQSSVFNWSVKNQARMHQRNGNKPYHSTENALLYWPETATAIAVRMGRSGLIEVIAPYGLDDLFALRLRPTPVFAQHKLAIFRQRVAEKRWLQRYPGLQLIVPT</sequence>
<proteinExistence type="predicted"/>
<dbReference type="Pfam" id="PF06042">
    <property type="entry name" value="NTP_transf_6"/>
    <property type="match status" value="1"/>
</dbReference>
<evidence type="ECO:0000313" key="2">
    <source>
        <dbReference type="Proteomes" id="UP000234667"/>
    </source>
</evidence>
<dbReference type="PANTHER" id="PTHR39166">
    <property type="entry name" value="BLL1166 PROTEIN"/>
    <property type="match status" value="1"/>
</dbReference>
<dbReference type="InterPro" id="IPR009267">
    <property type="entry name" value="NTP_transf_6"/>
</dbReference>
<comment type="caution">
    <text evidence="1">The sequence shown here is derived from an EMBL/GenBank/DDBJ whole genome shotgun (WGS) entry which is preliminary data.</text>
</comment>
<accession>A0A249WPK7</accession>
<protein>
    <submittedName>
        <fullName evidence="1">Uncharacterized protein</fullName>
    </submittedName>
</protein>
<organism evidence="1 2">
    <name type="scientific">Klebsiella michiganensis</name>
    <dbReference type="NCBI Taxonomy" id="1134687"/>
    <lineage>
        <taxon>Bacteria</taxon>
        <taxon>Pseudomonadati</taxon>
        <taxon>Pseudomonadota</taxon>
        <taxon>Gammaproteobacteria</taxon>
        <taxon>Enterobacterales</taxon>
        <taxon>Enterobacteriaceae</taxon>
        <taxon>Klebsiella/Raoultella group</taxon>
        <taxon>Klebsiella</taxon>
    </lineage>
</organism>
<dbReference type="KEGG" id="kom:HR38_18985"/>